<feature type="compositionally biased region" description="Polar residues" evidence="1">
    <location>
        <begin position="1705"/>
        <end position="1716"/>
    </location>
</feature>
<dbReference type="InterPro" id="IPR007110">
    <property type="entry name" value="Ig-like_dom"/>
</dbReference>
<feature type="compositionally biased region" description="Polar residues" evidence="1">
    <location>
        <begin position="1163"/>
        <end position="1177"/>
    </location>
</feature>
<sequence length="1787" mass="184740">MSASTPLLLDKNGTCRNQGGESASYVYEEMGGWLILLCLMLALAPGLCLHPQRREATSLSTNPEPLSVCRGSDVTVRVSDIYSSKTAEQDSASTTESPLPAAFTVRCYKYRIGNLSLLVHFRVTNSNDTEFRFIDSSKVKVSERSPRTVTFVSVQSQDAGDYLYWQAPVFRSTAIHITSYVSNSVMILKCRMVTSPVFLGNPPILLVLRAPDNVIVTTSSPPALLVALPDGYIAGDYSCAAEGIAMSCLPEEAASSMSASKRVDSILPKPVIDHPPYLVGRKKARVNCTIMLNQFFAIELASKHPLEWAINGRSEVIDAGDVKQWRLIPETRQDVLYYVSQLDLGRVGVADIGNTVTCTANVEEQTSRATWVIRVVFPPYIPTITGPDSVLPGSHVRFTCIVDGATLVPPIVTWTDSTNRDLSNMVESSSSVYRKKDGRTGTPFRDDKESASLVSKQFSFTVGDSQKTEGGTQTKLKGNSTQLEPGLTPVNDASVSKSRKKRSDNSDSDTSLGHSGRSWGSSNTHSVPVSERVAIGNISTAVSVTNETSAGVDTTAGKTATTNKAPFLAADVPTKQGSTGQTSGDRHEQLTRGTDLRPSEVQTERDNTFQQAVQKRKQQKHSTDRHSAYVVKRQVNSNPNTGESSLRETSTPAAESSPDHWGSAGVDDKADNGGDDSGEAKDGVEFYRVTSLLFYCPPDERQAVELQCRAQHPVLDSGIVTATKIVLIADHPTDPVITGPREVLPGKVSVWSCYTRGPSISPPRLRWTDSAGHDLTVGSTTSRTVSVGLDGSTWYTLNSTLRFGVPTHAGKFTLRCTAIYSVVDVSVEGVLDVDIKGKNFLLPFKNEKIKDNNTTKNETGPSSLPGPAPSTKSGPSSLSESDSPGSRGSSSSGSKWSGPPQGPDQSGSQGPGPSDSQGPGPLGLTESTPSGSRGSGPPNLPKSAPPGSSVSGLSNPPGSDQTGLSDTVPLGSSVAGPSSSPGSDPSGSQGSSSPGLPGSTFPSSPGSHLSGPEPSGLPEPVSPGKQGYNPPGSQGSSQSQGPASSSATESAPSGSGGPAASSAAGTNQTDSSGSRTVSTSESKSSDSPGSNTQGSAPSGSEGFVQSNSPGSGLPQSTKSGPSDTTHAGQDAGLPDSRESGSSNSSGPGPLSSKSGLSDLRSSAPLQSSPTNQTGPDTSGSEGIGSPQSGQSISSGRAPTVGDSGSTISPHSGQPRTPRPSSTNSPVFGPSDTLNSDPSDPQDPDTSGSSGINGSASVSPSRSPALNQSGSPRSDTLDSQKSHPSGSPGSVGADTADAGPPRSGSAESSRFGSTGSTGSTSPQTPGTGSSRSSSPSSTAGIDLLGPQRFEPAGPLTSSPPGSDSRKNKTGSTGEQNGPIHTFASSSRKRGQGRSFIRGGSGSTSTNQAGSDTFDSARTDSPDSGRSGWAETVSTQRRLTDSPRSGQSSTPTPSSTEPQVFDPSSTMEPGLPDSQGSRTFGSSDSDRPGSGRSTLGPSPYPTESDIFGSAGTSSRGSDLSGLPETSSSQSGSNDSPSSGQSSTPIASSAGSPGFGSPSTLESGPSEPKGTGTSGSSDNNGQPKLPAFGPSSSPTTDPFSPKDSVWSVRSSTADTDPQGSGASISTTPPNTPGTSSSVLTNPLAPPGFDVLGSRWSGRLAPFSDSGSRAVNFTPSSRKRGRSRSFIRDNSTLRGPSLDPSHKLLDPDINQTISDLNTTQPPDPLVNTRTTAPGSKKGTASVHITQTPSLIWIAYGFLGTLIALLGAALVFWVHRLFFRKPEERRRIPDRY</sequence>
<feature type="compositionally biased region" description="Polar residues" evidence="1">
    <location>
        <begin position="634"/>
        <end position="654"/>
    </location>
</feature>
<feature type="compositionally biased region" description="Polar residues" evidence="1">
    <location>
        <begin position="462"/>
        <end position="483"/>
    </location>
</feature>
<dbReference type="EMBL" id="JACVVK020000505">
    <property type="protein sequence ID" value="KAK7469759.1"/>
    <property type="molecule type" value="Genomic_DNA"/>
</dbReference>
<feature type="region of interest" description="Disordered" evidence="1">
    <location>
        <begin position="564"/>
        <end position="681"/>
    </location>
</feature>
<evidence type="ECO:0000256" key="2">
    <source>
        <dbReference type="SAM" id="Phobius"/>
    </source>
</evidence>
<keyword evidence="2" id="KW-0472">Membrane</keyword>
<feature type="compositionally biased region" description="Low complexity" evidence="1">
    <location>
        <begin position="1622"/>
        <end position="1634"/>
    </location>
</feature>
<feature type="compositionally biased region" description="Polar residues" evidence="1">
    <location>
        <begin position="1202"/>
        <end position="1213"/>
    </location>
</feature>
<feature type="compositionally biased region" description="Low complexity" evidence="1">
    <location>
        <begin position="1214"/>
        <end position="1225"/>
    </location>
</feature>
<feature type="compositionally biased region" description="Low complexity" evidence="1">
    <location>
        <begin position="1235"/>
        <end position="1249"/>
    </location>
</feature>
<feature type="compositionally biased region" description="Basic and acidic residues" evidence="1">
    <location>
        <begin position="434"/>
        <end position="449"/>
    </location>
</feature>
<feature type="region of interest" description="Disordered" evidence="1">
    <location>
        <begin position="424"/>
        <end position="449"/>
    </location>
</feature>
<feature type="region of interest" description="Disordered" evidence="1">
    <location>
        <begin position="850"/>
        <end position="1639"/>
    </location>
</feature>
<feature type="compositionally biased region" description="Polar residues" evidence="1">
    <location>
        <begin position="1661"/>
        <end position="1672"/>
    </location>
</feature>
<comment type="caution">
    <text evidence="4">The sequence shown here is derived from an EMBL/GenBank/DDBJ whole genome shotgun (WGS) entry which is preliminary data.</text>
</comment>
<dbReference type="Proteomes" id="UP001519460">
    <property type="component" value="Unassembled WGS sequence"/>
</dbReference>
<gene>
    <name evidence="4" type="ORF">BaRGS_00036241</name>
</gene>
<feature type="compositionally biased region" description="Polar residues" evidence="1">
    <location>
        <begin position="1091"/>
        <end position="1127"/>
    </location>
</feature>
<name>A0ABD0JCC1_9CAEN</name>
<evidence type="ECO:0000259" key="3">
    <source>
        <dbReference type="PROSITE" id="PS50835"/>
    </source>
</evidence>
<organism evidence="4 5">
    <name type="scientific">Batillaria attramentaria</name>
    <dbReference type="NCBI Taxonomy" id="370345"/>
    <lineage>
        <taxon>Eukaryota</taxon>
        <taxon>Metazoa</taxon>
        <taxon>Spiralia</taxon>
        <taxon>Lophotrochozoa</taxon>
        <taxon>Mollusca</taxon>
        <taxon>Gastropoda</taxon>
        <taxon>Caenogastropoda</taxon>
        <taxon>Sorbeoconcha</taxon>
        <taxon>Cerithioidea</taxon>
        <taxon>Batillariidae</taxon>
        <taxon>Batillaria</taxon>
    </lineage>
</organism>
<keyword evidence="2" id="KW-0812">Transmembrane</keyword>
<feature type="compositionally biased region" description="Low complexity" evidence="1">
    <location>
        <begin position="969"/>
        <end position="1007"/>
    </location>
</feature>
<feature type="region of interest" description="Disordered" evidence="1">
    <location>
        <begin position="462"/>
        <end position="526"/>
    </location>
</feature>
<feature type="compositionally biased region" description="Polar residues" evidence="1">
    <location>
        <begin position="1604"/>
        <end position="1621"/>
    </location>
</feature>
<feature type="compositionally biased region" description="Low complexity" evidence="1">
    <location>
        <begin position="873"/>
        <end position="919"/>
    </location>
</feature>
<feature type="compositionally biased region" description="Polar residues" evidence="1">
    <location>
        <begin position="946"/>
        <end position="965"/>
    </location>
</feature>
<feature type="compositionally biased region" description="Basic and acidic residues" evidence="1">
    <location>
        <begin position="584"/>
        <end position="607"/>
    </location>
</feature>
<dbReference type="SUPFAM" id="SSF48726">
    <property type="entry name" value="Immunoglobulin"/>
    <property type="match status" value="1"/>
</dbReference>
<protein>
    <recommendedName>
        <fullName evidence="3">Ig-like domain-containing protein</fullName>
    </recommendedName>
</protein>
<evidence type="ECO:0000313" key="4">
    <source>
        <dbReference type="EMBL" id="KAK7469759.1"/>
    </source>
</evidence>
<feature type="domain" description="Ig-like" evidence="3">
    <location>
        <begin position="379"/>
        <end position="414"/>
    </location>
</feature>
<reference evidence="4 5" key="1">
    <citation type="journal article" date="2023" name="Sci. Data">
        <title>Genome assembly of the Korean intertidal mud-creeper Batillaria attramentaria.</title>
        <authorList>
            <person name="Patra A.K."/>
            <person name="Ho P.T."/>
            <person name="Jun S."/>
            <person name="Lee S.J."/>
            <person name="Kim Y."/>
            <person name="Won Y.J."/>
        </authorList>
    </citation>
    <scope>NUCLEOTIDE SEQUENCE [LARGE SCALE GENOMIC DNA]</scope>
    <source>
        <strain evidence="4">Wonlab-2016</strain>
    </source>
</reference>
<keyword evidence="2" id="KW-1133">Transmembrane helix</keyword>
<feature type="region of interest" description="Disordered" evidence="1">
    <location>
        <begin position="1656"/>
        <end position="1736"/>
    </location>
</feature>
<keyword evidence="5" id="KW-1185">Reference proteome</keyword>
<feature type="compositionally biased region" description="Low complexity" evidence="1">
    <location>
        <begin position="1030"/>
        <end position="1090"/>
    </location>
</feature>
<feature type="compositionally biased region" description="Basic and acidic residues" evidence="1">
    <location>
        <begin position="666"/>
        <end position="681"/>
    </location>
</feature>
<feature type="compositionally biased region" description="Low complexity" evidence="1">
    <location>
        <begin position="1307"/>
        <end position="1339"/>
    </location>
</feature>
<dbReference type="PROSITE" id="PS50835">
    <property type="entry name" value="IG_LIKE"/>
    <property type="match status" value="1"/>
</dbReference>
<feature type="compositionally biased region" description="Low complexity" evidence="1">
    <location>
        <begin position="1178"/>
        <end position="1195"/>
    </location>
</feature>
<evidence type="ECO:0000313" key="5">
    <source>
        <dbReference type="Proteomes" id="UP001519460"/>
    </source>
</evidence>
<feature type="compositionally biased region" description="Low complexity" evidence="1">
    <location>
        <begin position="1523"/>
        <end position="1556"/>
    </location>
</feature>
<feature type="compositionally biased region" description="Low complexity" evidence="1">
    <location>
        <begin position="1139"/>
        <end position="1162"/>
    </location>
</feature>
<feature type="compositionally biased region" description="Polar residues" evidence="1">
    <location>
        <begin position="1251"/>
        <end position="1273"/>
    </location>
</feature>
<proteinExistence type="predicted"/>
<feature type="compositionally biased region" description="Low complexity" evidence="1">
    <location>
        <begin position="1587"/>
        <end position="1601"/>
    </location>
</feature>
<dbReference type="InterPro" id="IPR036179">
    <property type="entry name" value="Ig-like_dom_sf"/>
</dbReference>
<evidence type="ECO:0000256" key="1">
    <source>
        <dbReference type="SAM" id="MobiDB-lite"/>
    </source>
</evidence>
<feature type="compositionally biased region" description="Polar residues" evidence="1">
    <location>
        <begin position="1401"/>
        <end position="1412"/>
    </location>
</feature>
<accession>A0ABD0JCC1</accession>
<feature type="transmembrane region" description="Helical" evidence="2">
    <location>
        <begin position="1748"/>
        <end position="1774"/>
    </location>
</feature>
<feature type="compositionally biased region" description="Low complexity" evidence="1">
    <location>
        <begin position="1440"/>
        <end position="1454"/>
    </location>
</feature>